<dbReference type="InterPro" id="IPR001702">
    <property type="entry name" value="Porin_Gram-ve"/>
</dbReference>
<dbReference type="GO" id="GO:0046930">
    <property type="term" value="C:pore complex"/>
    <property type="evidence" value="ECO:0007669"/>
    <property type="project" value="UniProtKB-KW"/>
</dbReference>
<feature type="signal peptide" evidence="11">
    <location>
        <begin position="1"/>
        <end position="20"/>
    </location>
</feature>
<evidence type="ECO:0000256" key="1">
    <source>
        <dbReference type="ARBA" id="ARBA00004571"/>
    </source>
</evidence>
<proteinExistence type="predicted"/>
<keyword evidence="5" id="KW-0812">Transmembrane</keyword>
<evidence type="ECO:0000256" key="2">
    <source>
        <dbReference type="ARBA" id="ARBA00011233"/>
    </source>
</evidence>
<dbReference type="InterPro" id="IPR050298">
    <property type="entry name" value="Gram-neg_bact_OMP"/>
</dbReference>
<evidence type="ECO:0000259" key="12">
    <source>
        <dbReference type="Pfam" id="PF13609"/>
    </source>
</evidence>
<dbReference type="PANTHER" id="PTHR34501">
    <property type="entry name" value="PROTEIN YDDL-RELATED"/>
    <property type="match status" value="1"/>
</dbReference>
<evidence type="ECO:0000256" key="7">
    <source>
        <dbReference type="ARBA" id="ARBA00023065"/>
    </source>
</evidence>
<keyword evidence="9" id="KW-0472">Membrane</keyword>
<keyword evidence="6 11" id="KW-0732">Signal</keyword>
<dbReference type="CDD" id="cd00342">
    <property type="entry name" value="gram_neg_porins"/>
    <property type="match status" value="1"/>
</dbReference>
<evidence type="ECO:0000256" key="3">
    <source>
        <dbReference type="ARBA" id="ARBA00022448"/>
    </source>
</evidence>
<evidence type="ECO:0000256" key="4">
    <source>
        <dbReference type="ARBA" id="ARBA00022452"/>
    </source>
</evidence>
<evidence type="ECO:0000256" key="9">
    <source>
        <dbReference type="ARBA" id="ARBA00023136"/>
    </source>
</evidence>
<dbReference type="RefSeq" id="WP_102612417.1">
    <property type="nucleotide sequence ID" value="NZ_CADIKD010000026.1"/>
</dbReference>
<comment type="subcellular location">
    <subcellularLocation>
        <location evidence="1">Cell outer membrane</location>
        <topology evidence="1">Multi-pass membrane protein</topology>
    </subcellularLocation>
</comment>
<dbReference type="PRINTS" id="PR00182">
    <property type="entry name" value="ECOLNEIPORIN"/>
</dbReference>
<name>A0A2N7VJH0_9BURK</name>
<dbReference type="AlphaFoldDB" id="A0A2N7VJH0"/>
<keyword evidence="3" id="KW-0813">Transport</keyword>
<comment type="subunit">
    <text evidence="2">Homotrimer.</text>
</comment>
<evidence type="ECO:0000313" key="13">
    <source>
        <dbReference type="EMBL" id="PMS17301.1"/>
    </source>
</evidence>
<dbReference type="InterPro" id="IPR002299">
    <property type="entry name" value="Porin_Neis"/>
</dbReference>
<accession>A0A2N7VJH0</accession>
<dbReference type="Pfam" id="PF13609">
    <property type="entry name" value="Porin_4"/>
    <property type="match status" value="1"/>
</dbReference>
<feature type="domain" description="Porin" evidence="12">
    <location>
        <begin position="10"/>
        <end position="335"/>
    </location>
</feature>
<dbReference type="PRINTS" id="PR00184">
    <property type="entry name" value="NEISSPPORIN"/>
</dbReference>
<evidence type="ECO:0000256" key="11">
    <source>
        <dbReference type="SAM" id="SignalP"/>
    </source>
</evidence>
<evidence type="ECO:0000256" key="6">
    <source>
        <dbReference type="ARBA" id="ARBA00022729"/>
    </source>
</evidence>
<sequence length="367" mass="38693">MRSAALFAIPVSLFAPLAMAQSSVTLYGIIDNGVTYATNQGGAHSWQAVSGVVAGSRWGFTGAEDLGGGMKAIFTLENGFDGFSGQAGPGGREFGRQAFAGLSTPYGTLTMGRQYDLVVDYIQPISSNGRWGGWYFSHPEDIDNTGSGFRVNNSVKYSSANYGGFTFGGLYSFGGVPGKLSQNSVWSIGAGYASGPLQLAAAYLNVKNPAVAVDGYTNSTTFTNVIYGNYLAQASSQRVAALAGSYAFGNLKALLNLSHTVFASGDAGQNVSFNNVEVGASYQFSPAFFLSGSYDFLTGKDDANGTKPKYHQFNVIADYFLSKRTDTYVMAVYQHAAGAATQAQITGFNASSGRNQLGIRAGLRHTF</sequence>
<dbReference type="Gene3D" id="2.40.160.10">
    <property type="entry name" value="Porin"/>
    <property type="match status" value="1"/>
</dbReference>
<dbReference type="InterPro" id="IPR023614">
    <property type="entry name" value="Porin_dom_sf"/>
</dbReference>
<keyword evidence="14" id="KW-1185">Reference proteome</keyword>
<dbReference type="GO" id="GO:0009279">
    <property type="term" value="C:cell outer membrane"/>
    <property type="evidence" value="ECO:0007669"/>
    <property type="project" value="UniProtKB-SubCell"/>
</dbReference>
<evidence type="ECO:0000256" key="5">
    <source>
        <dbReference type="ARBA" id="ARBA00022692"/>
    </source>
</evidence>
<evidence type="ECO:0000256" key="8">
    <source>
        <dbReference type="ARBA" id="ARBA00023114"/>
    </source>
</evidence>
<dbReference type="SUPFAM" id="SSF56935">
    <property type="entry name" value="Porins"/>
    <property type="match status" value="1"/>
</dbReference>
<dbReference type="EMBL" id="PNYB01000030">
    <property type="protein sequence ID" value="PMS17301.1"/>
    <property type="molecule type" value="Genomic_DNA"/>
</dbReference>
<feature type="chain" id="PRO_5014698630" evidence="11">
    <location>
        <begin position="21"/>
        <end position="367"/>
    </location>
</feature>
<dbReference type="PANTHER" id="PTHR34501:SF9">
    <property type="entry name" value="MAJOR OUTER MEMBRANE PROTEIN P.IA"/>
    <property type="match status" value="1"/>
</dbReference>
<dbReference type="GO" id="GO:0015288">
    <property type="term" value="F:porin activity"/>
    <property type="evidence" value="ECO:0007669"/>
    <property type="project" value="UniProtKB-KW"/>
</dbReference>
<dbReference type="InterPro" id="IPR033900">
    <property type="entry name" value="Gram_neg_porin_domain"/>
</dbReference>
<protein>
    <submittedName>
        <fullName evidence="13">Porin</fullName>
    </submittedName>
</protein>
<evidence type="ECO:0000256" key="10">
    <source>
        <dbReference type="ARBA" id="ARBA00023237"/>
    </source>
</evidence>
<gene>
    <name evidence="13" type="ORF">C0Z19_24420</name>
</gene>
<keyword evidence="4" id="KW-1134">Transmembrane beta strand</keyword>
<keyword evidence="8" id="KW-0626">Porin</keyword>
<dbReference type="Proteomes" id="UP000235347">
    <property type="component" value="Unassembled WGS sequence"/>
</dbReference>
<dbReference type="GO" id="GO:0034220">
    <property type="term" value="P:monoatomic ion transmembrane transport"/>
    <property type="evidence" value="ECO:0007669"/>
    <property type="project" value="InterPro"/>
</dbReference>
<organism evidence="13 14">
    <name type="scientific">Trinickia soli</name>
    <dbReference type="NCBI Taxonomy" id="380675"/>
    <lineage>
        <taxon>Bacteria</taxon>
        <taxon>Pseudomonadati</taxon>
        <taxon>Pseudomonadota</taxon>
        <taxon>Betaproteobacteria</taxon>
        <taxon>Burkholderiales</taxon>
        <taxon>Burkholderiaceae</taxon>
        <taxon>Trinickia</taxon>
    </lineage>
</organism>
<reference evidence="13 14" key="1">
    <citation type="submission" date="2018-01" db="EMBL/GenBank/DDBJ databases">
        <title>Whole genome analyses suggest that Burkholderia sensu lato contains two further novel genera in the rhizoxinica-symbiotica group Mycetohabitans gen. nov., and Trinickia gen. nov.: implications for the evolution of diazotrophy and nodulation in the Burkholderiaceae.</title>
        <authorList>
            <person name="Estrada-de los Santos P."/>
            <person name="Palmer M."/>
            <person name="Chavez-Ramirez B."/>
            <person name="Beukes C."/>
            <person name="Steenkamp E.T."/>
            <person name="Hirsch A.M."/>
            <person name="Manyaka P."/>
            <person name="Maluk M."/>
            <person name="Lafos M."/>
            <person name="Crook M."/>
            <person name="Gross E."/>
            <person name="Simon M.F."/>
            <person name="Bueno dos Reis Junior F."/>
            <person name="Poole P.S."/>
            <person name="Venter S.N."/>
            <person name="James E.K."/>
        </authorList>
    </citation>
    <scope>NUCLEOTIDE SEQUENCE [LARGE SCALE GENOMIC DNA]</scope>
    <source>
        <strain evidence="13 14">GP25-8</strain>
    </source>
</reference>
<comment type="caution">
    <text evidence="13">The sequence shown here is derived from an EMBL/GenBank/DDBJ whole genome shotgun (WGS) entry which is preliminary data.</text>
</comment>
<keyword evidence="7" id="KW-0406">Ion transport</keyword>
<keyword evidence="10" id="KW-0998">Cell outer membrane</keyword>
<evidence type="ECO:0000313" key="14">
    <source>
        <dbReference type="Proteomes" id="UP000235347"/>
    </source>
</evidence>